<feature type="region of interest" description="Disordered" evidence="1">
    <location>
        <begin position="1"/>
        <end position="52"/>
    </location>
</feature>
<evidence type="ECO:0000313" key="3">
    <source>
        <dbReference type="Proteomes" id="UP001556367"/>
    </source>
</evidence>
<gene>
    <name evidence="2" type="ORF">HGRIS_014958</name>
</gene>
<name>A0ABR3IZL1_9AGAR</name>
<keyword evidence="3" id="KW-1185">Reference proteome</keyword>
<accession>A0ABR3IZL1</accession>
<dbReference type="EMBL" id="JASNQZ010000013">
    <property type="protein sequence ID" value="KAL0948656.1"/>
    <property type="molecule type" value="Genomic_DNA"/>
</dbReference>
<evidence type="ECO:0000313" key="2">
    <source>
        <dbReference type="EMBL" id="KAL0948656.1"/>
    </source>
</evidence>
<evidence type="ECO:0000256" key="1">
    <source>
        <dbReference type="SAM" id="MobiDB-lite"/>
    </source>
</evidence>
<protein>
    <submittedName>
        <fullName evidence="2">Uncharacterized protein</fullName>
    </submittedName>
</protein>
<comment type="caution">
    <text evidence="2">The sequence shown here is derived from an EMBL/GenBank/DDBJ whole genome shotgun (WGS) entry which is preliminary data.</text>
</comment>
<organism evidence="2 3">
    <name type="scientific">Hohenbuehelia grisea</name>
    <dbReference type="NCBI Taxonomy" id="104357"/>
    <lineage>
        <taxon>Eukaryota</taxon>
        <taxon>Fungi</taxon>
        <taxon>Dikarya</taxon>
        <taxon>Basidiomycota</taxon>
        <taxon>Agaricomycotina</taxon>
        <taxon>Agaricomycetes</taxon>
        <taxon>Agaricomycetidae</taxon>
        <taxon>Agaricales</taxon>
        <taxon>Pleurotineae</taxon>
        <taxon>Pleurotaceae</taxon>
        <taxon>Hohenbuehelia</taxon>
    </lineage>
</organism>
<proteinExistence type="predicted"/>
<dbReference type="Proteomes" id="UP001556367">
    <property type="component" value="Unassembled WGS sequence"/>
</dbReference>
<reference evidence="3" key="1">
    <citation type="submission" date="2024-06" db="EMBL/GenBank/DDBJ databases">
        <title>Multi-omics analyses provide insights into the biosynthesis of the anticancer antibiotic pleurotin in Hohenbuehelia grisea.</title>
        <authorList>
            <person name="Weaver J.A."/>
            <person name="Alberti F."/>
        </authorList>
    </citation>
    <scope>NUCLEOTIDE SEQUENCE [LARGE SCALE GENOMIC DNA]</scope>
    <source>
        <strain evidence="3">T-177</strain>
    </source>
</reference>
<sequence>MARNKRRRESDEASSPHTSDSATDDITLESPHTPDAATTDEATLESPHTPDAVTGEIDEITLESPHIPDAATIDEATLESLLPKIRSWLDHPDNVSLVQNLTVLPIPVKKARFDEWQTLLTGMVKDAPKEICDLVLGPEGNRVLTNTEDLQKLKGLDIEVILVKMWADRKHHFKRFITLFLPITRRPI</sequence>